<dbReference type="GO" id="GO:0008327">
    <property type="term" value="F:methyl-CpG binding"/>
    <property type="evidence" value="ECO:0007669"/>
    <property type="project" value="TreeGrafter"/>
</dbReference>
<feature type="region of interest" description="Disordered" evidence="8">
    <location>
        <begin position="86"/>
        <end position="123"/>
    </location>
</feature>
<dbReference type="Proteomes" id="UP001460270">
    <property type="component" value="Unassembled WGS sequence"/>
</dbReference>
<comment type="caution">
    <text evidence="10">The sequence shown here is derived from an EMBL/GenBank/DDBJ whole genome shotgun (WGS) entry which is preliminary data.</text>
</comment>
<keyword evidence="2" id="KW-0963">Cytoplasm</keyword>
<reference evidence="11" key="1">
    <citation type="submission" date="2024-04" db="EMBL/GenBank/DDBJ databases">
        <title>Salinicola lusitanus LLJ914,a marine bacterium isolated from the Okinawa Trough.</title>
        <authorList>
            <person name="Li J."/>
        </authorList>
    </citation>
    <scope>NUCLEOTIDE SEQUENCE [LARGE SCALE GENOMIC DNA]</scope>
</reference>
<dbReference type="PANTHER" id="PTHR13419">
    <property type="entry name" value="ZINC FINGER-CONTAINING"/>
    <property type="match status" value="1"/>
</dbReference>
<evidence type="ECO:0000313" key="11">
    <source>
        <dbReference type="Proteomes" id="UP001460270"/>
    </source>
</evidence>
<organism evidence="10 11">
    <name type="scientific">Mugilogobius chulae</name>
    <name type="common">yellowstripe goby</name>
    <dbReference type="NCBI Taxonomy" id="88201"/>
    <lineage>
        <taxon>Eukaryota</taxon>
        <taxon>Metazoa</taxon>
        <taxon>Chordata</taxon>
        <taxon>Craniata</taxon>
        <taxon>Vertebrata</taxon>
        <taxon>Euteleostomi</taxon>
        <taxon>Actinopterygii</taxon>
        <taxon>Neopterygii</taxon>
        <taxon>Teleostei</taxon>
        <taxon>Neoteleostei</taxon>
        <taxon>Acanthomorphata</taxon>
        <taxon>Gobiaria</taxon>
        <taxon>Gobiiformes</taxon>
        <taxon>Gobioidei</taxon>
        <taxon>Gobiidae</taxon>
        <taxon>Gobionellinae</taxon>
        <taxon>Mugilogobius</taxon>
    </lineage>
</organism>
<dbReference type="EMBL" id="JBBPFD010000013">
    <property type="protein sequence ID" value="KAK7901298.1"/>
    <property type="molecule type" value="Genomic_DNA"/>
</dbReference>
<evidence type="ECO:0000256" key="8">
    <source>
        <dbReference type="SAM" id="MobiDB-lite"/>
    </source>
</evidence>
<proteinExistence type="predicted"/>
<dbReference type="GO" id="GO:0005737">
    <property type="term" value="C:cytoplasm"/>
    <property type="evidence" value="ECO:0007669"/>
    <property type="project" value="UniProtKB-SubCell"/>
</dbReference>
<dbReference type="InterPro" id="IPR002857">
    <property type="entry name" value="Znf_CXXC"/>
</dbReference>
<evidence type="ECO:0000256" key="6">
    <source>
        <dbReference type="ARBA" id="ARBA00023125"/>
    </source>
</evidence>
<dbReference type="PROSITE" id="PS51058">
    <property type="entry name" value="ZF_CXXC"/>
    <property type="match status" value="1"/>
</dbReference>
<evidence type="ECO:0000256" key="7">
    <source>
        <dbReference type="PROSITE-ProRule" id="PRU00509"/>
    </source>
</evidence>
<evidence type="ECO:0000256" key="4">
    <source>
        <dbReference type="ARBA" id="ARBA00022771"/>
    </source>
</evidence>
<name>A0AAW0NKJ0_9GOBI</name>
<gene>
    <name evidence="10" type="ORF">WMY93_018067</name>
</gene>
<feature type="region of interest" description="Disordered" evidence="8">
    <location>
        <begin position="1"/>
        <end position="72"/>
    </location>
</feature>
<keyword evidence="4 7" id="KW-0863">Zinc-finger</keyword>
<dbReference type="GO" id="GO:0008270">
    <property type="term" value="F:zinc ion binding"/>
    <property type="evidence" value="ECO:0007669"/>
    <property type="project" value="UniProtKB-KW"/>
</dbReference>
<sequence>MPNMETTEIIKQTKDSKSCQETHHSHEQSQLSTSLSPLPHSSAAEVEPILAEDRNAAPEQDSVPKTSTLSFDSSSVFSYSSESTRSSLSFDTESGTEAGYGESLSPSVPLGPGSGDVPRRKERKKRSRCGTCEPCLRKISCGRCSCCLNRRTGHQICKLRKCVQLRKRRSHLPASPGAKESECRHFGMTDGDTLVTQDS</sequence>
<feature type="compositionally biased region" description="Basic and acidic residues" evidence="8">
    <location>
        <begin position="11"/>
        <end position="27"/>
    </location>
</feature>
<feature type="domain" description="CXXC-type" evidence="9">
    <location>
        <begin position="122"/>
        <end position="163"/>
    </location>
</feature>
<protein>
    <recommendedName>
        <fullName evidence="9">CXXC-type domain-containing protein</fullName>
    </recommendedName>
</protein>
<feature type="compositionally biased region" description="Polar residues" evidence="8">
    <location>
        <begin position="1"/>
        <end position="10"/>
    </location>
</feature>
<evidence type="ECO:0000256" key="5">
    <source>
        <dbReference type="ARBA" id="ARBA00022833"/>
    </source>
</evidence>
<dbReference type="InterPro" id="IPR040388">
    <property type="entry name" value="CXXC4/CXXC5"/>
</dbReference>
<keyword evidence="3" id="KW-0479">Metal-binding</keyword>
<evidence type="ECO:0000259" key="9">
    <source>
        <dbReference type="PROSITE" id="PS51058"/>
    </source>
</evidence>
<keyword evidence="5" id="KW-0862">Zinc</keyword>
<keyword evidence="11" id="KW-1185">Reference proteome</keyword>
<evidence type="ECO:0000313" key="10">
    <source>
        <dbReference type="EMBL" id="KAK7901298.1"/>
    </source>
</evidence>
<feature type="compositionally biased region" description="Low complexity" evidence="8">
    <location>
        <begin position="101"/>
        <end position="111"/>
    </location>
</feature>
<dbReference type="AlphaFoldDB" id="A0AAW0NKJ0"/>
<feature type="compositionally biased region" description="Low complexity" evidence="8">
    <location>
        <begin position="28"/>
        <end position="42"/>
    </location>
</feature>
<accession>A0AAW0NKJ0</accession>
<comment type="subcellular location">
    <subcellularLocation>
        <location evidence="1">Cytoplasm</location>
    </subcellularLocation>
</comment>
<evidence type="ECO:0000256" key="2">
    <source>
        <dbReference type="ARBA" id="ARBA00022490"/>
    </source>
</evidence>
<keyword evidence="6" id="KW-0238">DNA-binding</keyword>
<dbReference type="GO" id="GO:0005634">
    <property type="term" value="C:nucleus"/>
    <property type="evidence" value="ECO:0007669"/>
    <property type="project" value="TreeGrafter"/>
</dbReference>
<evidence type="ECO:0000256" key="3">
    <source>
        <dbReference type="ARBA" id="ARBA00022723"/>
    </source>
</evidence>
<dbReference type="PANTHER" id="PTHR13419:SF0">
    <property type="entry name" value="CXXC-TYPE DOMAIN-CONTAINING PROTEIN"/>
    <property type="match status" value="1"/>
</dbReference>
<evidence type="ECO:0000256" key="1">
    <source>
        <dbReference type="ARBA" id="ARBA00004496"/>
    </source>
</evidence>